<dbReference type="HAMAP" id="MF_02126">
    <property type="entry name" value="RF_methyltr_PrmC"/>
    <property type="match status" value="1"/>
</dbReference>
<proteinExistence type="inferred from homology"/>
<dbReference type="GO" id="GO:0003676">
    <property type="term" value="F:nucleic acid binding"/>
    <property type="evidence" value="ECO:0007669"/>
    <property type="project" value="InterPro"/>
</dbReference>
<dbReference type="Gene3D" id="1.10.8.10">
    <property type="entry name" value="DNA helicase RuvA subunit, C-terminal domain"/>
    <property type="match status" value="1"/>
</dbReference>
<dbReference type="STRING" id="1038014.SAMN04487910_4162"/>
<dbReference type="Pfam" id="PF17827">
    <property type="entry name" value="PrmC_N"/>
    <property type="match status" value="1"/>
</dbReference>
<keyword evidence="3 5" id="KW-0949">S-adenosyl-L-methionine</keyword>
<dbReference type="NCBIfam" id="TIGR00536">
    <property type="entry name" value="hemK_fam"/>
    <property type="match status" value="1"/>
</dbReference>
<comment type="catalytic activity">
    <reaction evidence="4 5">
        <text>L-glutaminyl-[peptide chain release factor] + S-adenosyl-L-methionine = N(5)-methyl-L-glutaminyl-[peptide chain release factor] + S-adenosyl-L-homocysteine + H(+)</text>
        <dbReference type="Rhea" id="RHEA:42896"/>
        <dbReference type="Rhea" id="RHEA-COMP:10271"/>
        <dbReference type="Rhea" id="RHEA-COMP:10272"/>
        <dbReference type="ChEBI" id="CHEBI:15378"/>
        <dbReference type="ChEBI" id="CHEBI:30011"/>
        <dbReference type="ChEBI" id="CHEBI:57856"/>
        <dbReference type="ChEBI" id="CHEBI:59789"/>
        <dbReference type="ChEBI" id="CHEBI:61891"/>
        <dbReference type="EC" id="2.1.1.297"/>
    </reaction>
</comment>
<dbReference type="GO" id="GO:0032259">
    <property type="term" value="P:methylation"/>
    <property type="evidence" value="ECO:0007669"/>
    <property type="project" value="UniProtKB-KW"/>
</dbReference>
<accession>A0A1H7VRJ9</accession>
<dbReference type="PANTHER" id="PTHR18895:SF74">
    <property type="entry name" value="MTRF1L RELEASE FACTOR GLUTAMINE METHYLTRANSFERASE"/>
    <property type="match status" value="1"/>
</dbReference>
<dbReference type="NCBIfam" id="TIGR03534">
    <property type="entry name" value="RF_mod_PrmC"/>
    <property type="match status" value="1"/>
</dbReference>
<dbReference type="OrthoDB" id="9800643at2"/>
<evidence type="ECO:0000313" key="8">
    <source>
        <dbReference type="EMBL" id="SEM11883.1"/>
    </source>
</evidence>
<dbReference type="InterPro" id="IPR050320">
    <property type="entry name" value="N5-glutamine_MTase"/>
</dbReference>
<dbReference type="SUPFAM" id="SSF53335">
    <property type="entry name" value="S-adenosyl-L-methionine-dependent methyltransferases"/>
    <property type="match status" value="1"/>
</dbReference>
<dbReference type="InterPro" id="IPR040758">
    <property type="entry name" value="PrmC_N"/>
</dbReference>
<evidence type="ECO:0000256" key="3">
    <source>
        <dbReference type="ARBA" id="ARBA00022691"/>
    </source>
</evidence>
<feature type="domain" description="Release factor glutamine methyltransferase N-terminal" evidence="7">
    <location>
        <begin position="9"/>
        <end position="76"/>
    </location>
</feature>
<dbReference type="RefSeq" id="WP_091412170.1">
    <property type="nucleotide sequence ID" value="NZ_FOAB01000009.1"/>
</dbReference>
<gene>
    <name evidence="5" type="primary">prmC</name>
    <name evidence="8" type="ORF">SAMN04487910_4162</name>
</gene>
<dbReference type="GO" id="GO:0102559">
    <property type="term" value="F:peptide chain release factor N(5)-glutamine methyltransferase activity"/>
    <property type="evidence" value="ECO:0007669"/>
    <property type="project" value="UniProtKB-EC"/>
</dbReference>
<dbReference type="Proteomes" id="UP000198521">
    <property type="component" value="Unassembled WGS sequence"/>
</dbReference>
<keyword evidence="1 5" id="KW-0489">Methyltransferase</keyword>
<reference evidence="8 9" key="1">
    <citation type="submission" date="2016-10" db="EMBL/GenBank/DDBJ databases">
        <authorList>
            <person name="de Groot N.N."/>
        </authorList>
    </citation>
    <scope>NUCLEOTIDE SEQUENCE [LARGE SCALE GENOMIC DNA]</scope>
    <source>
        <strain evidence="8 9">DSM 25232</strain>
    </source>
</reference>
<comment type="caution">
    <text evidence="5">Lacks conserved residue(s) required for the propagation of feature annotation.</text>
</comment>
<feature type="domain" description="Methyltransferase small" evidence="6">
    <location>
        <begin position="115"/>
        <end position="202"/>
    </location>
</feature>
<dbReference type="InterPro" id="IPR002052">
    <property type="entry name" value="DNA_methylase_N6_adenine_CS"/>
</dbReference>
<feature type="binding site" evidence="5">
    <location>
        <begin position="190"/>
        <end position="193"/>
    </location>
    <ligand>
        <name>substrate</name>
    </ligand>
</feature>
<dbReference type="InterPro" id="IPR004556">
    <property type="entry name" value="HemK-like"/>
</dbReference>
<dbReference type="EMBL" id="FOAB01000009">
    <property type="protein sequence ID" value="SEM11883.1"/>
    <property type="molecule type" value="Genomic_DNA"/>
</dbReference>
<keyword evidence="9" id="KW-1185">Reference proteome</keyword>
<protein>
    <recommendedName>
        <fullName evidence="5">Release factor glutamine methyltransferase</fullName>
        <shortName evidence="5">RF MTase</shortName>
        <ecNumber evidence="5">2.1.1.297</ecNumber>
    </recommendedName>
    <alternativeName>
        <fullName evidence="5">N5-glutamine methyltransferase PrmC</fullName>
    </alternativeName>
    <alternativeName>
        <fullName evidence="5">Protein-(glutamine-N5) MTase PrmC</fullName>
    </alternativeName>
    <alternativeName>
        <fullName evidence="5">Protein-glutamine N-methyltransferase PrmC</fullName>
    </alternativeName>
</protein>
<name>A0A1H7VRJ9_AQUAM</name>
<evidence type="ECO:0000313" key="9">
    <source>
        <dbReference type="Proteomes" id="UP000198521"/>
    </source>
</evidence>
<evidence type="ECO:0000256" key="4">
    <source>
        <dbReference type="ARBA" id="ARBA00048391"/>
    </source>
</evidence>
<dbReference type="AlphaFoldDB" id="A0A1H7VRJ9"/>
<dbReference type="PROSITE" id="PS00092">
    <property type="entry name" value="N6_MTASE"/>
    <property type="match status" value="1"/>
</dbReference>
<evidence type="ECO:0000256" key="5">
    <source>
        <dbReference type="HAMAP-Rule" id="MF_02126"/>
    </source>
</evidence>
<dbReference type="InterPro" id="IPR007848">
    <property type="entry name" value="Small_mtfrase_dom"/>
</dbReference>
<comment type="function">
    <text evidence="5">Methylates the class 1 translation termination release factors RF1/PrfA and RF2/PrfB on the glutamine residue of the universally conserved GGQ motif.</text>
</comment>
<keyword evidence="2 5" id="KW-0808">Transferase</keyword>
<feature type="binding site" evidence="5">
    <location>
        <position position="190"/>
    </location>
    <ligand>
        <name>S-adenosyl-L-methionine</name>
        <dbReference type="ChEBI" id="CHEBI:59789"/>
    </ligand>
</feature>
<sequence length="292" mass="33277">MKIKDLREDFISSLSELYEVEEVHSFFYMLLDSYLGMRRVDIALALDNVVDEKTMSCFAIAKKRLQNQDPIQYILGDTEFYGLVFRVNKNVLIPRPETEELVDWIVKEQNNINGTRKLKILDIGTGSGCIAISLAKNIPNSDVYAIDVSEEALEIAKSNAVDNNVKVNFINADVLQLDGLGNNFDVIVSNPPYVRELEKKEIQPNVLENEPHLALFVSDQNPLIFYKKIAELAKNSLISGGLLYFEINQYLGTETQVMLKKEGYEFVDLRKDLYGNERMIQAGLIRKNKNDL</sequence>
<dbReference type="PANTHER" id="PTHR18895">
    <property type="entry name" value="HEMK METHYLTRANSFERASE"/>
    <property type="match status" value="1"/>
</dbReference>
<dbReference type="EC" id="2.1.1.297" evidence="5"/>
<dbReference type="InterPro" id="IPR029063">
    <property type="entry name" value="SAM-dependent_MTases_sf"/>
</dbReference>
<evidence type="ECO:0000256" key="1">
    <source>
        <dbReference type="ARBA" id="ARBA00022603"/>
    </source>
</evidence>
<dbReference type="CDD" id="cd02440">
    <property type="entry name" value="AdoMet_MTases"/>
    <property type="match status" value="1"/>
</dbReference>
<evidence type="ECO:0000259" key="7">
    <source>
        <dbReference type="Pfam" id="PF17827"/>
    </source>
</evidence>
<feature type="binding site" evidence="5">
    <location>
        <position position="147"/>
    </location>
    <ligand>
        <name>S-adenosyl-L-methionine</name>
        <dbReference type="ChEBI" id="CHEBI:59789"/>
    </ligand>
</feature>
<dbReference type="Pfam" id="PF05175">
    <property type="entry name" value="MTS"/>
    <property type="match status" value="1"/>
</dbReference>
<dbReference type="Gene3D" id="3.40.50.150">
    <property type="entry name" value="Vaccinia Virus protein VP39"/>
    <property type="match status" value="1"/>
</dbReference>
<evidence type="ECO:0000259" key="6">
    <source>
        <dbReference type="Pfam" id="PF05175"/>
    </source>
</evidence>
<dbReference type="InterPro" id="IPR019874">
    <property type="entry name" value="RF_methyltr_PrmC"/>
</dbReference>
<comment type="similarity">
    <text evidence="5">Belongs to the protein N5-glutamine methyltransferase family. PrmC subfamily.</text>
</comment>
<feature type="binding site" evidence="5">
    <location>
        <begin position="124"/>
        <end position="128"/>
    </location>
    <ligand>
        <name>S-adenosyl-L-methionine</name>
        <dbReference type="ChEBI" id="CHEBI:59789"/>
    </ligand>
</feature>
<evidence type="ECO:0000256" key="2">
    <source>
        <dbReference type="ARBA" id="ARBA00022679"/>
    </source>
</evidence>
<organism evidence="8 9">
    <name type="scientific">Aquimarina amphilecti</name>
    <dbReference type="NCBI Taxonomy" id="1038014"/>
    <lineage>
        <taxon>Bacteria</taxon>
        <taxon>Pseudomonadati</taxon>
        <taxon>Bacteroidota</taxon>
        <taxon>Flavobacteriia</taxon>
        <taxon>Flavobacteriales</taxon>
        <taxon>Flavobacteriaceae</taxon>
        <taxon>Aquimarina</taxon>
    </lineage>
</organism>